<name>A0A3M7R6T8_BRAPC</name>
<keyword evidence="2" id="KW-1185">Reference proteome</keyword>
<organism evidence="1 2">
    <name type="scientific">Brachionus plicatilis</name>
    <name type="common">Marine rotifer</name>
    <name type="synonym">Brachionus muelleri</name>
    <dbReference type="NCBI Taxonomy" id="10195"/>
    <lineage>
        <taxon>Eukaryota</taxon>
        <taxon>Metazoa</taxon>
        <taxon>Spiralia</taxon>
        <taxon>Gnathifera</taxon>
        <taxon>Rotifera</taxon>
        <taxon>Eurotatoria</taxon>
        <taxon>Monogononta</taxon>
        <taxon>Pseudotrocha</taxon>
        <taxon>Ploima</taxon>
        <taxon>Brachionidae</taxon>
        <taxon>Brachionus</taxon>
    </lineage>
</organism>
<reference evidence="1 2" key="1">
    <citation type="journal article" date="2018" name="Sci. Rep.">
        <title>Genomic signatures of local adaptation to the degree of environmental predictability in rotifers.</title>
        <authorList>
            <person name="Franch-Gras L."/>
            <person name="Hahn C."/>
            <person name="Garcia-Roger E.M."/>
            <person name="Carmona M.J."/>
            <person name="Serra M."/>
            <person name="Gomez A."/>
        </authorList>
    </citation>
    <scope>NUCLEOTIDE SEQUENCE [LARGE SCALE GENOMIC DNA]</scope>
    <source>
        <strain evidence="1">HYR1</strain>
    </source>
</reference>
<evidence type="ECO:0000313" key="1">
    <source>
        <dbReference type="EMBL" id="RNA19104.1"/>
    </source>
</evidence>
<sequence>MTKQVLNNLYKKDARRNLIIFLRYDSQNPHNLDLKNIFHPNFTQISYPNRVGQKSKSKVKMVMNII</sequence>
<protein>
    <submittedName>
        <fullName evidence="1">Uncharacterized protein</fullName>
    </submittedName>
</protein>
<dbReference type="AlphaFoldDB" id="A0A3M7R6T8"/>
<gene>
    <name evidence="1" type="ORF">BpHYR1_049267</name>
</gene>
<proteinExistence type="predicted"/>
<dbReference type="EMBL" id="REGN01004101">
    <property type="protein sequence ID" value="RNA19104.1"/>
    <property type="molecule type" value="Genomic_DNA"/>
</dbReference>
<dbReference type="Proteomes" id="UP000276133">
    <property type="component" value="Unassembled WGS sequence"/>
</dbReference>
<accession>A0A3M7R6T8</accession>
<comment type="caution">
    <text evidence="1">The sequence shown here is derived from an EMBL/GenBank/DDBJ whole genome shotgun (WGS) entry which is preliminary data.</text>
</comment>
<evidence type="ECO:0000313" key="2">
    <source>
        <dbReference type="Proteomes" id="UP000276133"/>
    </source>
</evidence>